<dbReference type="Proteomes" id="UP001153461">
    <property type="component" value="Unassembled WGS sequence"/>
</dbReference>
<evidence type="ECO:0000313" key="2">
    <source>
        <dbReference type="EMBL" id="OQE87682.1"/>
    </source>
</evidence>
<organism evidence="2 3">
    <name type="scientific">Penicillium nalgiovense</name>
    <dbReference type="NCBI Taxonomy" id="60175"/>
    <lineage>
        <taxon>Eukaryota</taxon>
        <taxon>Fungi</taxon>
        <taxon>Dikarya</taxon>
        <taxon>Ascomycota</taxon>
        <taxon>Pezizomycotina</taxon>
        <taxon>Eurotiomycetes</taxon>
        <taxon>Eurotiomycetidae</taxon>
        <taxon>Eurotiales</taxon>
        <taxon>Aspergillaceae</taxon>
        <taxon>Penicillium</taxon>
    </lineage>
</organism>
<evidence type="ECO:0000313" key="3">
    <source>
        <dbReference type="Proteomes" id="UP000191691"/>
    </source>
</evidence>
<dbReference type="EMBL" id="MOOB01000019">
    <property type="protein sequence ID" value="OQE87682.1"/>
    <property type="molecule type" value="Genomic_DNA"/>
</dbReference>
<sequence>MPSLSNIPWAWKSWWDRLNKLSDRSDIDKDRLKEFIKKPPQQCEASTFAAADMTPTDVNDFFGLSQLTGWEAWQFARPLISLTPEFETWLDTFEELTTPSKPTEARTRCKIDALLITVHKDLKARGWLEDGPKVTLQFETALEWGPITYQNKLHKYVGKADYSMFFGERNYMACHLVVFEAKQDHGASTSNHGQILAYMAMVQASRKAREQTDSTVWGALTDGQWFYFFRLDNGAQWPCVGYQVHRDGWTAIANIIAYMIVQGHETAASPLRSSLSSTSSRAPRIPSLNIAAVLDKQMFAAGH</sequence>
<dbReference type="Proteomes" id="UP000191691">
    <property type="component" value="Unassembled WGS sequence"/>
</dbReference>
<dbReference type="AlphaFoldDB" id="A0A1V6YKG1"/>
<proteinExistence type="predicted"/>
<reference evidence="3" key="2">
    <citation type="journal article" date="2017" name="Nat. Microbiol.">
        <title>Global analysis of biosynthetic gene clusters reveals vast potential of secondary metabolite production in Penicillium species.</title>
        <authorList>
            <person name="Nielsen J.C."/>
            <person name="Grijseels S."/>
            <person name="Prigent S."/>
            <person name="Ji B."/>
            <person name="Dainat J."/>
            <person name="Nielsen K.F."/>
            <person name="Frisvad J.C."/>
            <person name="Workman M."/>
            <person name="Nielsen J."/>
        </authorList>
    </citation>
    <scope>NUCLEOTIDE SEQUENCE [LARGE SCALE GENOMIC DNA]</scope>
    <source>
        <strain evidence="3">IBT 13039</strain>
    </source>
</reference>
<gene>
    <name evidence="2" type="ORF">PENNAL_c0019G10584</name>
    <name evidence="1" type="ORF">PNAL_LOCUS5887</name>
</gene>
<dbReference type="OrthoDB" id="4293895at2759"/>
<reference evidence="2" key="1">
    <citation type="submission" date="2016-10" db="EMBL/GenBank/DDBJ databases">
        <title>Uncovering the secondary metabolism of Penicillium species provides insights into the evolution of 6-MSA pathways.</title>
        <authorList>
            <person name="Nielsen J.C."/>
            <person name="Nielsen J."/>
        </authorList>
    </citation>
    <scope>NUCLEOTIDE SEQUENCE [LARGE SCALE GENOMIC DNA]</scope>
    <source>
        <strain evidence="2">IBT 13039</strain>
    </source>
</reference>
<protein>
    <recommendedName>
        <fullName evidence="4">Fungal-type protein kinase domain-containing protein</fullName>
    </recommendedName>
</protein>
<name>A0A1V6YKG1_PENNA</name>
<keyword evidence="3" id="KW-1185">Reference proteome</keyword>
<evidence type="ECO:0000313" key="1">
    <source>
        <dbReference type="EMBL" id="CAG8143486.1"/>
    </source>
</evidence>
<comment type="caution">
    <text evidence="2">The sequence shown here is derived from an EMBL/GenBank/DDBJ whole genome shotgun (WGS) entry which is preliminary data.</text>
</comment>
<evidence type="ECO:0008006" key="4">
    <source>
        <dbReference type="Google" id="ProtNLM"/>
    </source>
</evidence>
<reference evidence="1" key="3">
    <citation type="submission" date="2021-07" db="EMBL/GenBank/DDBJ databases">
        <authorList>
            <person name="Branca A.L. A."/>
        </authorList>
    </citation>
    <scope>NUCLEOTIDE SEQUENCE</scope>
</reference>
<dbReference type="STRING" id="60175.A0A1V6YKG1"/>
<accession>A0A1V6YKG1</accession>
<dbReference type="EMBL" id="CAJVNV010000288">
    <property type="protein sequence ID" value="CAG8143486.1"/>
    <property type="molecule type" value="Genomic_DNA"/>
</dbReference>